<feature type="domain" description="Cadherin" evidence="10">
    <location>
        <begin position="2"/>
        <end position="56"/>
    </location>
</feature>
<dbReference type="KEGG" id="hro:HELRODRAFT_84140"/>
<keyword evidence="3" id="KW-0677">Repeat</keyword>
<dbReference type="FunFam" id="2.60.40.60:FF:000020">
    <property type="entry name" value="Dachsous cadherin-related 1b"/>
    <property type="match status" value="1"/>
</dbReference>
<dbReference type="InterPro" id="IPR050174">
    <property type="entry name" value="Protocadherin/Cadherin-CA"/>
</dbReference>
<evidence type="ECO:0000313" key="13">
    <source>
        <dbReference type="Proteomes" id="UP000015101"/>
    </source>
</evidence>
<dbReference type="GO" id="GO:0009653">
    <property type="term" value="P:anatomical structure morphogenesis"/>
    <property type="evidence" value="ECO:0007669"/>
    <property type="project" value="UniProtKB-ARBA"/>
</dbReference>
<evidence type="ECO:0000256" key="4">
    <source>
        <dbReference type="ARBA" id="ARBA00022837"/>
    </source>
</evidence>
<dbReference type="EMBL" id="KB097106">
    <property type="protein sequence ID" value="ESN99511.1"/>
    <property type="molecule type" value="Genomic_DNA"/>
</dbReference>
<evidence type="ECO:0000256" key="2">
    <source>
        <dbReference type="ARBA" id="ARBA00022692"/>
    </source>
</evidence>
<evidence type="ECO:0000256" key="5">
    <source>
        <dbReference type="ARBA" id="ARBA00022889"/>
    </source>
</evidence>
<dbReference type="Gene3D" id="2.60.40.60">
    <property type="entry name" value="Cadherins"/>
    <property type="match status" value="5"/>
</dbReference>
<dbReference type="GO" id="GO:0007156">
    <property type="term" value="P:homophilic cell adhesion via plasma membrane adhesion molecules"/>
    <property type="evidence" value="ECO:0007669"/>
    <property type="project" value="InterPro"/>
</dbReference>
<dbReference type="FunCoup" id="T1G5F3">
    <property type="interactions" value="55"/>
</dbReference>
<dbReference type="CTD" id="20216300"/>
<evidence type="ECO:0000313" key="12">
    <source>
        <dbReference type="EnsemblMetazoa" id="HelroP84140"/>
    </source>
</evidence>
<dbReference type="Proteomes" id="UP000015101">
    <property type="component" value="Unassembled WGS sequence"/>
</dbReference>
<dbReference type="Pfam" id="PF00028">
    <property type="entry name" value="Cadherin"/>
    <property type="match status" value="3"/>
</dbReference>
<dbReference type="AlphaFoldDB" id="T1G5F3"/>
<evidence type="ECO:0000256" key="1">
    <source>
        <dbReference type="ARBA" id="ARBA00004167"/>
    </source>
</evidence>
<dbReference type="FunFam" id="2.60.40.60:FF:000350">
    <property type="entry name" value="Predicted protein"/>
    <property type="match status" value="1"/>
</dbReference>
<keyword evidence="6" id="KW-1133">Transmembrane helix</keyword>
<dbReference type="GeneID" id="20216300"/>
<name>T1G5F3_HELRO</name>
<dbReference type="SMART" id="SM00112">
    <property type="entry name" value="CA"/>
    <property type="match status" value="4"/>
</dbReference>
<gene>
    <name evidence="12" type="primary">20216300</name>
    <name evidence="11" type="ORF">HELRODRAFT_84140</name>
</gene>
<dbReference type="PRINTS" id="PR00205">
    <property type="entry name" value="CADHERIN"/>
</dbReference>
<sequence length="530" mass="58395">KSGVLRTFTRIDRDELCPTSDSCVIKIDVAVQPVEYFRILRVFVTVLDINDNPPVFPKPQVMIEILESLSSGSFIPIPMASDLDSPHNKNNNAVIKPSEKHPIKNPFKLQLVNKQISDKHTDARLVLTSSLDRERISSYRMVIVASSQRNAVLTATIEIVINLIDVNDNNPIFERMSYQTSILENTPVGSFLIRVQAHDEDSGLNGEVTYEFSSLTAGSHGNIFHLNSTTGEIRNKQVLDYEKSNSYYLTIVAQDRGPDPSPVTVTVSIFIEDENDNAPEISIVTISSQVGVGEIVENSAPATFVAQVSVTDKDNNGNNKKFDCSLRYADSDPLMSIDSDTGIIKAVVSFDRELISEINFLVIVSDGGSKPRSSTARARLVITDLNDEKPIFDRNEYSFEISENEPIKSIIGSVLAVDRDSGINAVVHYEIVSNHITHLGPDDSGIFLNFPFFEIDKNTGSISTSQVLDREAISMHRFIVMAIDGCVLSAKSSTASVRVKVLDVNDNAPTFDVFSSFVNKTYQVGGLLGH</sequence>
<dbReference type="EnsemblMetazoa" id="HelroT84140">
    <property type="protein sequence ID" value="HelroP84140"/>
    <property type="gene ID" value="HelroG84140"/>
</dbReference>
<dbReference type="PROSITE" id="PS00232">
    <property type="entry name" value="CADHERIN_1"/>
    <property type="match status" value="4"/>
</dbReference>
<dbReference type="InterPro" id="IPR015919">
    <property type="entry name" value="Cadherin-like_sf"/>
</dbReference>
<evidence type="ECO:0000259" key="10">
    <source>
        <dbReference type="PROSITE" id="PS50268"/>
    </source>
</evidence>
<keyword evidence="7" id="KW-0472">Membrane</keyword>
<evidence type="ECO:0000256" key="7">
    <source>
        <dbReference type="ARBA" id="ARBA00023136"/>
    </source>
</evidence>
<dbReference type="GO" id="GO:0005509">
    <property type="term" value="F:calcium ion binding"/>
    <property type="evidence" value="ECO:0007669"/>
    <property type="project" value="UniProtKB-UniRule"/>
</dbReference>
<dbReference type="PANTHER" id="PTHR24028">
    <property type="entry name" value="CADHERIN-87A"/>
    <property type="match status" value="1"/>
</dbReference>
<dbReference type="InParanoid" id="T1G5F3"/>
<protein>
    <recommendedName>
        <fullName evidence="10">Cadherin domain-containing protein</fullName>
    </recommendedName>
</protein>
<dbReference type="RefSeq" id="XP_009022253.1">
    <property type="nucleotide sequence ID" value="XM_009024005.1"/>
</dbReference>
<feature type="domain" description="Cadherin" evidence="10">
    <location>
        <begin position="174"/>
        <end position="281"/>
    </location>
</feature>
<keyword evidence="13" id="KW-1185">Reference proteome</keyword>
<dbReference type="PROSITE" id="PS50268">
    <property type="entry name" value="CADHERIN_2"/>
    <property type="match status" value="5"/>
</dbReference>
<accession>T1G5F3</accession>
<proteinExistence type="predicted"/>
<keyword evidence="2" id="KW-0812">Transmembrane</keyword>
<reference evidence="12" key="3">
    <citation type="submission" date="2015-06" db="UniProtKB">
        <authorList>
            <consortium name="EnsemblMetazoa"/>
        </authorList>
    </citation>
    <scope>IDENTIFICATION</scope>
</reference>
<keyword evidence="5" id="KW-0130">Cell adhesion</keyword>
<keyword evidence="8" id="KW-0325">Glycoprotein</keyword>
<dbReference type="EMBL" id="AMQM01005802">
    <property type="status" value="NOT_ANNOTATED_CDS"/>
    <property type="molecule type" value="Genomic_DNA"/>
</dbReference>
<reference evidence="11 13" key="2">
    <citation type="journal article" date="2013" name="Nature">
        <title>Insights into bilaterian evolution from three spiralian genomes.</title>
        <authorList>
            <person name="Simakov O."/>
            <person name="Marletaz F."/>
            <person name="Cho S.J."/>
            <person name="Edsinger-Gonzales E."/>
            <person name="Havlak P."/>
            <person name="Hellsten U."/>
            <person name="Kuo D.H."/>
            <person name="Larsson T."/>
            <person name="Lv J."/>
            <person name="Arendt D."/>
            <person name="Savage R."/>
            <person name="Osoegawa K."/>
            <person name="de Jong P."/>
            <person name="Grimwood J."/>
            <person name="Chapman J.A."/>
            <person name="Shapiro H."/>
            <person name="Aerts A."/>
            <person name="Otillar R.P."/>
            <person name="Terry A.Y."/>
            <person name="Boore J.L."/>
            <person name="Grigoriev I.V."/>
            <person name="Lindberg D.R."/>
            <person name="Seaver E.C."/>
            <person name="Weisblat D.A."/>
            <person name="Putnam N.H."/>
            <person name="Rokhsar D.S."/>
        </authorList>
    </citation>
    <scope>NUCLEOTIDE SEQUENCE</scope>
</reference>
<evidence type="ECO:0000313" key="11">
    <source>
        <dbReference type="EMBL" id="ESN99511.1"/>
    </source>
</evidence>
<reference evidence="13" key="1">
    <citation type="submission" date="2012-12" db="EMBL/GenBank/DDBJ databases">
        <authorList>
            <person name="Hellsten U."/>
            <person name="Grimwood J."/>
            <person name="Chapman J.A."/>
            <person name="Shapiro H."/>
            <person name="Aerts A."/>
            <person name="Otillar R.P."/>
            <person name="Terry A.Y."/>
            <person name="Boore J.L."/>
            <person name="Simakov O."/>
            <person name="Marletaz F."/>
            <person name="Cho S.-J."/>
            <person name="Edsinger-Gonzales E."/>
            <person name="Havlak P."/>
            <person name="Kuo D.-H."/>
            <person name="Larsson T."/>
            <person name="Lv J."/>
            <person name="Arendt D."/>
            <person name="Savage R."/>
            <person name="Osoegawa K."/>
            <person name="de Jong P."/>
            <person name="Lindberg D.R."/>
            <person name="Seaver E.C."/>
            <person name="Weisblat D.A."/>
            <person name="Putnam N.H."/>
            <person name="Grigoriev I.V."/>
            <person name="Rokhsar D.S."/>
        </authorList>
    </citation>
    <scope>NUCLEOTIDE SEQUENCE</scope>
</reference>
<feature type="domain" description="Cadherin" evidence="10">
    <location>
        <begin position="57"/>
        <end position="173"/>
    </location>
</feature>
<dbReference type="eggNOG" id="KOG3594">
    <property type="taxonomic scope" value="Eukaryota"/>
</dbReference>
<dbReference type="OrthoDB" id="6252479at2759"/>
<dbReference type="InterPro" id="IPR002126">
    <property type="entry name" value="Cadherin-like_dom"/>
</dbReference>
<dbReference type="OMA" id="TRTENIW"/>
<evidence type="ECO:0000256" key="8">
    <source>
        <dbReference type="ARBA" id="ARBA00023180"/>
    </source>
</evidence>
<evidence type="ECO:0000256" key="6">
    <source>
        <dbReference type="ARBA" id="ARBA00022989"/>
    </source>
</evidence>
<dbReference type="HOGENOM" id="CLU_006480_3_2_1"/>
<keyword evidence="4 9" id="KW-0106">Calcium</keyword>
<feature type="domain" description="Cadherin" evidence="10">
    <location>
        <begin position="393"/>
        <end position="511"/>
    </location>
</feature>
<dbReference type="SUPFAM" id="SSF49313">
    <property type="entry name" value="Cadherin-like"/>
    <property type="match status" value="4"/>
</dbReference>
<dbReference type="GO" id="GO:0005886">
    <property type="term" value="C:plasma membrane"/>
    <property type="evidence" value="ECO:0007669"/>
    <property type="project" value="InterPro"/>
</dbReference>
<dbReference type="CDD" id="cd11304">
    <property type="entry name" value="Cadherin_repeat"/>
    <property type="match status" value="4"/>
</dbReference>
<evidence type="ECO:0000256" key="9">
    <source>
        <dbReference type="PROSITE-ProRule" id="PRU00043"/>
    </source>
</evidence>
<dbReference type="InterPro" id="IPR020894">
    <property type="entry name" value="Cadherin_CS"/>
</dbReference>
<dbReference type="FunFam" id="2.60.40.60:FF:000236">
    <property type="entry name" value="Dachsous, isoform B"/>
    <property type="match status" value="1"/>
</dbReference>
<evidence type="ECO:0000256" key="3">
    <source>
        <dbReference type="ARBA" id="ARBA00022737"/>
    </source>
</evidence>
<organism evidence="12 13">
    <name type="scientific">Helobdella robusta</name>
    <name type="common">Californian leech</name>
    <dbReference type="NCBI Taxonomy" id="6412"/>
    <lineage>
        <taxon>Eukaryota</taxon>
        <taxon>Metazoa</taxon>
        <taxon>Spiralia</taxon>
        <taxon>Lophotrochozoa</taxon>
        <taxon>Annelida</taxon>
        <taxon>Clitellata</taxon>
        <taxon>Hirudinea</taxon>
        <taxon>Rhynchobdellida</taxon>
        <taxon>Glossiphoniidae</taxon>
        <taxon>Helobdella</taxon>
    </lineage>
</organism>
<feature type="domain" description="Cadherin" evidence="10">
    <location>
        <begin position="294"/>
        <end position="392"/>
    </location>
</feature>
<comment type="subcellular location">
    <subcellularLocation>
        <location evidence="1">Membrane</location>
        <topology evidence="1">Single-pass membrane protein</topology>
    </subcellularLocation>
</comment>
<dbReference type="PANTHER" id="PTHR24028:SF146">
    <property type="entry name" value="CADHERIN 96CB, ISOFORM D-RELATED"/>
    <property type="match status" value="1"/>
</dbReference>
<dbReference type="FunFam" id="2.60.40.60:FF:000411">
    <property type="entry name" value="Uncharacterized protein"/>
    <property type="match status" value="1"/>
</dbReference>